<evidence type="ECO:0000256" key="1">
    <source>
        <dbReference type="ARBA" id="ARBA00008348"/>
    </source>
</evidence>
<dbReference type="GO" id="GO:0009982">
    <property type="term" value="F:pseudouridine synthase activity"/>
    <property type="evidence" value="ECO:0007669"/>
    <property type="project" value="InterPro"/>
</dbReference>
<keyword evidence="6" id="KW-1185">Reference proteome</keyword>
<dbReference type="PROSITE" id="PS01149">
    <property type="entry name" value="PSI_RSU"/>
    <property type="match status" value="1"/>
</dbReference>
<dbReference type="GO" id="GO:0003723">
    <property type="term" value="F:RNA binding"/>
    <property type="evidence" value="ECO:0007669"/>
    <property type="project" value="InterPro"/>
</dbReference>
<dbReference type="SUPFAM" id="SSF55120">
    <property type="entry name" value="Pseudouridine synthase"/>
    <property type="match status" value="1"/>
</dbReference>
<dbReference type="PANTHER" id="PTHR47683:SF2">
    <property type="entry name" value="RNA-BINDING S4 DOMAIN-CONTAINING PROTEIN"/>
    <property type="match status" value="1"/>
</dbReference>
<dbReference type="InterPro" id="IPR018496">
    <property type="entry name" value="PsdUridine_synth_RsuA/RluB_CS"/>
</dbReference>
<dbReference type="EC" id="5.4.99.-" evidence="3"/>
<dbReference type="InterPro" id="IPR020103">
    <property type="entry name" value="PsdUridine_synth_cat_dom_sf"/>
</dbReference>
<dbReference type="GO" id="GO:0006364">
    <property type="term" value="P:rRNA processing"/>
    <property type="evidence" value="ECO:0007669"/>
    <property type="project" value="UniProtKB-ARBA"/>
</dbReference>
<dbReference type="OrthoDB" id="9807213at2"/>
<dbReference type="Gene3D" id="3.30.70.580">
    <property type="entry name" value="Pseudouridine synthase I, catalytic domain, N-terminal subdomain"/>
    <property type="match status" value="1"/>
</dbReference>
<gene>
    <name evidence="5" type="ORF">D6850_09605</name>
</gene>
<dbReference type="GO" id="GO:0001522">
    <property type="term" value="P:pseudouridine synthesis"/>
    <property type="evidence" value="ECO:0007669"/>
    <property type="project" value="InterPro"/>
</dbReference>
<keyword evidence="2 3" id="KW-0413">Isomerase</keyword>
<dbReference type="InterPro" id="IPR042092">
    <property type="entry name" value="PsdUridine_s_RsuA/RluB/E/F_cat"/>
</dbReference>
<evidence type="ECO:0000256" key="3">
    <source>
        <dbReference type="RuleBase" id="RU003887"/>
    </source>
</evidence>
<reference evidence="5 6" key="1">
    <citation type="submission" date="2018-09" db="EMBL/GenBank/DDBJ databases">
        <title>Roseovarius spongiae sp. nov., isolated from a marine sponge.</title>
        <authorList>
            <person name="Zhuang L."/>
            <person name="Luo L."/>
        </authorList>
    </citation>
    <scope>NUCLEOTIDE SEQUENCE [LARGE SCALE GENOMIC DNA]</scope>
    <source>
        <strain evidence="5 6">HN-E21</strain>
    </source>
</reference>
<dbReference type="Proteomes" id="UP000281128">
    <property type="component" value="Unassembled WGS sequence"/>
</dbReference>
<dbReference type="PANTHER" id="PTHR47683">
    <property type="entry name" value="PSEUDOURIDINE SYNTHASE FAMILY PROTEIN-RELATED"/>
    <property type="match status" value="1"/>
</dbReference>
<dbReference type="InterPro" id="IPR006145">
    <property type="entry name" value="PsdUridine_synth_RsuA/RluA"/>
</dbReference>
<comment type="caution">
    <text evidence="5">The sequence shown here is derived from an EMBL/GenBank/DDBJ whole genome shotgun (WGS) entry which is preliminary data.</text>
</comment>
<name>A0A3A8ATZ1_9RHOB</name>
<dbReference type="InterPro" id="IPR020094">
    <property type="entry name" value="TruA/RsuA/RluB/E/F_N"/>
</dbReference>
<dbReference type="NCBIfam" id="TIGR00093">
    <property type="entry name" value="pseudouridine synthase"/>
    <property type="match status" value="1"/>
</dbReference>
<dbReference type="AlphaFoldDB" id="A0A3A8ATZ1"/>
<dbReference type="InterPro" id="IPR050343">
    <property type="entry name" value="RsuA_PseudoU_synthase"/>
</dbReference>
<evidence type="ECO:0000259" key="4">
    <source>
        <dbReference type="Pfam" id="PF00849"/>
    </source>
</evidence>
<accession>A0A3A8ATZ1</accession>
<dbReference type="EMBL" id="RAPE01000002">
    <property type="protein sequence ID" value="RKF15099.1"/>
    <property type="molecule type" value="Genomic_DNA"/>
</dbReference>
<dbReference type="Gene3D" id="3.30.70.1560">
    <property type="entry name" value="Alpha-L RNA-binding motif"/>
    <property type="match status" value="1"/>
</dbReference>
<dbReference type="InterPro" id="IPR000748">
    <property type="entry name" value="PsdUridine_synth_RsuA/RluB/E/F"/>
</dbReference>
<protein>
    <recommendedName>
        <fullName evidence="3">Pseudouridine synthase</fullName>
        <ecNumber evidence="3">5.4.99.-</ecNumber>
    </recommendedName>
</protein>
<proteinExistence type="inferred from homology"/>
<sequence>MPRLILFNKPHGVLSQFTDEGSGRPTLADHINLPGVYPAGRLDRDSEGLLILTDDGRTQARIADPKHKTEKTYLVQVEGLPDDAALAGLRAGVTLKDGPTRPARVRRIDAPDLWERDPPVRFRKNVPDCWLEVTITEGRNRQVRRMTAHVGHPTLRLVRWRIGDWSMDGIAPGCWRDA</sequence>
<evidence type="ECO:0000313" key="5">
    <source>
        <dbReference type="EMBL" id="RKF15099.1"/>
    </source>
</evidence>
<feature type="domain" description="Pseudouridine synthase RsuA/RluA-like" evidence="4">
    <location>
        <begin position="4"/>
        <end position="149"/>
    </location>
</feature>
<comment type="similarity">
    <text evidence="1 3">Belongs to the pseudouridine synthase RsuA family.</text>
</comment>
<evidence type="ECO:0000313" key="6">
    <source>
        <dbReference type="Proteomes" id="UP000281128"/>
    </source>
</evidence>
<evidence type="ECO:0000256" key="2">
    <source>
        <dbReference type="ARBA" id="ARBA00023235"/>
    </source>
</evidence>
<dbReference type="RefSeq" id="WP_121166230.1">
    <property type="nucleotide sequence ID" value="NZ_RAPE01000002.1"/>
</dbReference>
<organism evidence="5 6">
    <name type="scientific">Roseovarius spongiae</name>
    <dbReference type="NCBI Taxonomy" id="2320272"/>
    <lineage>
        <taxon>Bacteria</taxon>
        <taxon>Pseudomonadati</taxon>
        <taxon>Pseudomonadota</taxon>
        <taxon>Alphaproteobacteria</taxon>
        <taxon>Rhodobacterales</taxon>
        <taxon>Roseobacteraceae</taxon>
        <taxon>Roseovarius</taxon>
    </lineage>
</organism>
<dbReference type="GO" id="GO:0140098">
    <property type="term" value="F:catalytic activity, acting on RNA"/>
    <property type="evidence" value="ECO:0007669"/>
    <property type="project" value="UniProtKB-ARBA"/>
</dbReference>
<dbReference type="Pfam" id="PF00849">
    <property type="entry name" value="PseudoU_synth_2"/>
    <property type="match status" value="1"/>
</dbReference>